<dbReference type="AlphaFoldDB" id="A0A0E9TYB8"/>
<dbReference type="EMBL" id="GBXM01050657">
    <property type="protein sequence ID" value="JAH57920.1"/>
    <property type="molecule type" value="Transcribed_RNA"/>
</dbReference>
<name>A0A0E9TYB8_ANGAN</name>
<evidence type="ECO:0000313" key="1">
    <source>
        <dbReference type="EMBL" id="JAH57920.1"/>
    </source>
</evidence>
<organism evidence="1">
    <name type="scientific">Anguilla anguilla</name>
    <name type="common">European freshwater eel</name>
    <name type="synonym">Muraena anguilla</name>
    <dbReference type="NCBI Taxonomy" id="7936"/>
    <lineage>
        <taxon>Eukaryota</taxon>
        <taxon>Metazoa</taxon>
        <taxon>Chordata</taxon>
        <taxon>Craniata</taxon>
        <taxon>Vertebrata</taxon>
        <taxon>Euteleostomi</taxon>
        <taxon>Actinopterygii</taxon>
        <taxon>Neopterygii</taxon>
        <taxon>Teleostei</taxon>
        <taxon>Anguilliformes</taxon>
        <taxon>Anguillidae</taxon>
        <taxon>Anguilla</taxon>
    </lineage>
</organism>
<proteinExistence type="predicted"/>
<sequence length="19" mass="2320">MFSLSRSIVFHLQINNEQR</sequence>
<reference evidence="1" key="1">
    <citation type="submission" date="2014-11" db="EMBL/GenBank/DDBJ databases">
        <authorList>
            <person name="Amaro Gonzalez C."/>
        </authorList>
    </citation>
    <scope>NUCLEOTIDE SEQUENCE</scope>
</reference>
<reference evidence="1" key="2">
    <citation type="journal article" date="2015" name="Fish Shellfish Immunol.">
        <title>Early steps in the European eel (Anguilla anguilla)-Vibrio vulnificus interaction in the gills: Role of the RtxA13 toxin.</title>
        <authorList>
            <person name="Callol A."/>
            <person name="Pajuelo D."/>
            <person name="Ebbesson L."/>
            <person name="Teles M."/>
            <person name="MacKenzie S."/>
            <person name="Amaro C."/>
        </authorList>
    </citation>
    <scope>NUCLEOTIDE SEQUENCE</scope>
</reference>
<accession>A0A0E9TYB8</accession>
<protein>
    <submittedName>
        <fullName evidence="1">Uncharacterized protein</fullName>
    </submittedName>
</protein>